<dbReference type="InterPro" id="IPR016032">
    <property type="entry name" value="Sig_transdc_resp-reg_C-effctor"/>
</dbReference>
<reference evidence="3" key="1">
    <citation type="submission" date="2020-05" db="EMBL/GenBank/DDBJ databases">
        <authorList>
            <person name="Chiriac C."/>
            <person name="Salcher M."/>
            <person name="Ghai R."/>
            <person name="Kavagutti S V."/>
        </authorList>
    </citation>
    <scope>NUCLEOTIDE SEQUENCE</scope>
</reference>
<dbReference type="InterPro" id="IPR059106">
    <property type="entry name" value="WHD_MalT"/>
</dbReference>
<dbReference type="SUPFAM" id="SSF52540">
    <property type="entry name" value="P-loop containing nucleoside triphosphate hydrolases"/>
    <property type="match status" value="1"/>
</dbReference>
<dbReference type="InterPro" id="IPR036388">
    <property type="entry name" value="WH-like_DNA-bd_sf"/>
</dbReference>
<name>A0A6J7IKV1_9ZZZZ</name>
<feature type="region of interest" description="Disordered" evidence="1">
    <location>
        <begin position="1"/>
        <end position="23"/>
    </location>
</feature>
<dbReference type="Gene3D" id="1.25.40.10">
    <property type="entry name" value="Tetratricopeptide repeat domain"/>
    <property type="match status" value="1"/>
</dbReference>
<dbReference type="Gene3D" id="1.10.10.10">
    <property type="entry name" value="Winged helix-like DNA-binding domain superfamily/Winged helix DNA-binding domain"/>
    <property type="match status" value="1"/>
</dbReference>
<dbReference type="InterPro" id="IPR000792">
    <property type="entry name" value="Tscrpt_reg_LuxR_C"/>
</dbReference>
<accession>A0A6J7IKV1</accession>
<feature type="domain" description="HTH luxR-type" evidence="2">
    <location>
        <begin position="648"/>
        <end position="718"/>
    </location>
</feature>
<sequence>MRLDRHSEARHDGDPRILLPGAPTGLPDVVPGVAAARIAPPPAPVPTLERPRVAALLTAAAARPLTTVVAPAGAGRTVALAAWAAAADVPCAWLSLDEGDDEPRRLWAHLLAALERIRPGATRAAARALWTDADLERRVVPLTADAFARAAGIPAGARPPVDGGSRAPGRSGVPAALVLVLDDAHRLRSPAAWRLLRGLLDQAPPALRVVVSGRTAPPLRTVRRRAAGQLAAIGPDDLAFTRAETAAFLVGLHGLRLEEPWVGAAHARTAGWPAGLALLAGATPRDPGRSRFLEALDDADRSTAGYVEEEILETVSPALRQVLVRASVLGRPTGPLCAAVLDDPVAAGLLVEAREAGLLRRDGTEERWRAPFGDALRRILEAREPVEAAALHARAVVACVAVGRVGEAIAHATAAGDPDRAAGLGDAHVRALGGAPPPGGGDRSGTDAAVPWPWDGRVADAVEAGRRALAGAEDPSPTVRATTAVALGQALWLAGDAAGALAALEPRVGAMAHPSPRSWALAVLALAAGEEDPERAGRLARHAQRLAGRTGALWLDGVLTHQALADALRRRARHAEARVALDHAGELTASRPEGLHHATTLVLRAELDLAVRDRRGAAQALAEARAVLDLHPGATGLVDRAARLHGTLDRRPDVLRGSAPTPAEQRLLRLLPSELSRREIGAELFVSVDTVKTHLRRLYRRLGVETRAEAVAVARERGLLPPAG</sequence>
<evidence type="ECO:0000256" key="1">
    <source>
        <dbReference type="SAM" id="MobiDB-lite"/>
    </source>
</evidence>
<dbReference type="Pfam" id="PF25873">
    <property type="entry name" value="WHD_MalT"/>
    <property type="match status" value="1"/>
</dbReference>
<evidence type="ECO:0000259" key="2">
    <source>
        <dbReference type="PROSITE" id="PS50043"/>
    </source>
</evidence>
<dbReference type="EMBL" id="CAFBMK010000169">
    <property type="protein sequence ID" value="CAB4931858.1"/>
    <property type="molecule type" value="Genomic_DNA"/>
</dbReference>
<gene>
    <name evidence="3" type="ORF">UFOPK3564_02418</name>
</gene>
<dbReference type="AlphaFoldDB" id="A0A6J7IKV1"/>
<dbReference type="InterPro" id="IPR027417">
    <property type="entry name" value="P-loop_NTPase"/>
</dbReference>
<protein>
    <submittedName>
        <fullName evidence="3">Unannotated protein</fullName>
    </submittedName>
</protein>
<proteinExistence type="predicted"/>
<dbReference type="PROSITE" id="PS50043">
    <property type="entry name" value="HTH_LUXR_2"/>
    <property type="match status" value="1"/>
</dbReference>
<dbReference type="Pfam" id="PF00196">
    <property type="entry name" value="GerE"/>
    <property type="match status" value="1"/>
</dbReference>
<dbReference type="CDD" id="cd06170">
    <property type="entry name" value="LuxR_C_like"/>
    <property type="match status" value="1"/>
</dbReference>
<dbReference type="GO" id="GO:0006355">
    <property type="term" value="P:regulation of DNA-templated transcription"/>
    <property type="evidence" value="ECO:0007669"/>
    <property type="project" value="InterPro"/>
</dbReference>
<dbReference type="InterPro" id="IPR011990">
    <property type="entry name" value="TPR-like_helical_dom_sf"/>
</dbReference>
<dbReference type="GO" id="GO:0003677">
    <property type="term" value="F:DNA binding"/>
    <property type="evidence" value="ECO:0007669"/>
    <property type="project" value="InterPro"/>
</dbReference>
<feature type="region of interest" description="Disordered" evidence="1">
    <location>
        <begin position="428"/>
        <end position="449"/>
    </location>
</feature>
<feature type="compositionally biased region" description="Basic and acidic residues" evidence="1">
    <location>
        <begin position="1"/>
        <end position="15"/>
    </location>
</feature>
<dbReference type="SUPFAM" id="SSF46894">
    <property type="entry name" value="C-terminal effector domain of the bipartite response regulators"/>
    <property type="match status" value="1"/>
</dbReference>
<organism evidence="3">
    <name type="scientific">freshwater metagenome</name>
    <dbReference type="NCBI Taxonomy" id="449393"/>
    <lineage>
        <taxon>unclassified sequences</taxon>
        <taxon>metagenomes</taxon>
        <taxon>ecological metagenomes</taxon>
    </lineage>
</organism>
<dbReference type="SMART" id="SM00421">
    <property type="entry name" value="HTH_LUXR"/>
    <property type="match status" value="1"/>
</dbReference>
<evidence type="ECO:0000313" key="3">
    <source>
        <dbReference type="EMBL" id="CAB4931858.1"/>
    </source>
</evidence>